<name>A0A6P3ZHH7_ZIZJJ</name>
<dbReference type="Pfam" id="PF03161">
    <property type="entry name" value="LAGLIDADG_2"/>
    <property type="match status" value="1"/>
</dbReference>
<evidence type="ECO:0000256" key="4">
    <source>
        <dbReference type="ARBA" id="ARBA00022640"/>
    </source>
</evidence>
<evidence type="ECO:0000256" key="10">
    <source>
        <dbReference type="PROSITE-ProRule" id="PRU00708"/>
    </source>
</evidence>
<keyword evidence="6" id="KW-0677">Repeat</keyword>
<keyword evidence="8" id="KW-0508">mRNA splicing</keyword>
<feature type="repeat" description="PPR" evidence="10">
    <location>
        <begin position="431"/>
        <end position="465"/>
    </location>
</feature>
<evidence type="ECO:0000256" key="2">
    <source>
        <dbReference type="ARBA" id="ARBA00007626"/>
    </source>
</evidence>
<evidence type="ECO:0000256" key="7">
    <source>
        <dbReference type="ARBA" id="ARBA00022946"/>
    </source>
</evidence>
<dbReference type="Proteomes" id="UP001652623">
    <property type="component" value="Chromosome 9"/>
</dbReference>
<dbReference type="AlphaFoldDB" id="A0A6P3ZHH7"/>
<keyword evidence="3" id="KW-0150">Chloroplast</keyword>
<dbReference type="InterPro" id="IPR004860">
    <property type="entry name" value="LAGLIDADG_dom"/>
</dbReference>
<feature type="region of interest" description="Disordered" evidence="11">
    <location>
        <begin position="795"/>
        <end position="821"/>
    </location>
</feature>
<keyword evidence="13" id="KW-1185">Reference proteome</keyword>
<evidence type="ECO:0000256" key="1">
    <source>
        <dbReference type="ARBA" id="ARBA00004229"/>
    </source>
</evidence>
<keyword evidence="7" id="KW-0809">Transit peptide</keyword>
<evidence type="ECO:0000259" key="12">
    <source>
        <dbReference type="Pfam" id="PF03161"/>
    </source>
</evidence>
<dbReference type="InterPro" id="IPR011990">
    <property type="entry name" value="TPR-like_helical_dom_sf"/>
</dbReference>
<feature type="compositionally biased region" description="Polar residues" evidence="11">
    <location>
        <begin position="795"/>
        <end position="805"/>
    </location>
</feature>
<dbReference type="GO" id="GO:0045292">
    <property type="term" value="P:mRNA cis splicing, via spliceosome"/>
    <property type="evidence" value="ECO:0007669"/>
    <property type="project" value="TreeGrafter"/>
</dbReference>
<dbReference type="InterPro" id="IPR027434">
    <property type="entry name" value="Homing_endonucl"/>
</dbReference>
<evidence type="ECO:0000256" key="11">
    <source>
        <dbReference type="SAM" id="MobiDB-lite"/>
    </source>
</evidence>
<comment type="similarity">
    <text evidence="2">Belongs to the PPR family. P subfamily.</text>
</comment>
<feature type="domain" description="Homing endonuclease LAGLIDADG" evidence="12">
    <location>
        <begin position="602"/>
        <end position="767"/>
    </location>
</feature>
<evidence type="ECO:0000256" key="9">
    <source>
        <dbReference type="ARBA" id="ARBA00077892"/>
    </source>
</evidence>
<dbReference type="GO" id="GO:0004519">
    <property type="term" value="F:endonuclease activity"/>
    <property type="evidence" value="ECO:0007669"/>
    <property type="project" value="InterPro"/>
</dbReference>
<dbReference type="RefSeq" id="XP_015874239.3">
    <property type="nucleotide sequence ID" value="XM_016018753.4"/>
</dbReference>
<dbReference type="FunCoup" id="A0A6P3ZHH7">
    <property type="interactions" value="1714"/>
</dbReference>
<evidence type="ECO:0000256" key="6">
    <source>
        <dbReference type="ARBA" id="ARBA00022737"/>
    </source>
</evidence>
<dbReference type="Gene3D" id="1.25.40.10">
    <property type="entry name" value="Tetratricopeptide repeat domain"/>
    <property type="match status" value="3"/>
</dbReference>
<reference evidence="14" key="1">
    <citation type="submission" date="2025-08" db="UniProtKB">
        <authorList>
            <consortium name="RefSeq"/>
        </authorList>
    </citation>
    <scope>IDENTIFICATION</scope>
    <source>
        <tissue evidence="14">Seedling</tissue>
    </source>
</reference>
<dbReference type="SUPFAM" id="SSF55608">
    <property type="entry name" value="Homing endonucleases"/>
    <property type="match status" value="1"/>
</dbReference>
<accession>A0A6P3ZHH7</accession>
<evidence type="ECO:0000256" key="5">
    <source>
        <dbReference type="ARBA" id="ARBA00022664"/>
    </source>
</evidence>
<keyword evidence="4" id="KW-0934">Plastid</keyword>
<proteinExistence type="inferred from homology"/>
<dbReference type="FunFam" id="3.10.28.10:FF:000005">
    <property type="entry name" value="Pentatricopeptide repeat-containing protein At2g15820, chloroplastic"/>
    <property type="match status" value="1"/>
</dbReference>
<dbReference type="SUPFAM" id="SSF81901">
    <property type="entry name" value="HCP-like"/>
    <property type="match status" value="1"/>
</dbReference>
<dbReference type="InterPro" id="IPR052500">
    <property type="entry name" value="Chloro/Mito_RNA_Process"/>
</dbReference>
<dbReference type="GO" id="GO:0000373">
    <property type="term" value="P:Group II intron splicing"/>
    <property type="evidence" value="ECO:0007669"/>
    <property type="project" value="TreeGrafter"/>
</dbReference>
<dbReference type="GO" id="GO:0009507">
    <property type="term" value="C:chloroplast"/>
    <property type="evidence" value="ECO:0007669"/>
    <property type="project" value="UniProtKB-SubCell"/>
</dbReference>
<dbReference type="KEGG" id="zju:107411208"/>
<feature type="repeat" description="PPR" evidence="10">
    <location>
        <begin position="500"/>
        <end position="534"/>
    </location>
</feature>
<dbReference type="InParanoid" id="A0A6P3ZHH7"/>
<dbReference type="Pfam" id="PF01535">
    <property type="entry name" value="PPR"/>
    <property type="match status" value="4"/>
</dbReference>
<organism evidence="13 14">
    <name type="scientific">Ziziphus jujuba</name>
    <name type="common">Chinese jujube</name>
    <name type="synonym">Ziziphus sativa</name>
    <dbReference type="NCBI Taxonomy" id="326968"/>
    <lineage>
        <taxon>Eukaryota</taxon>
        <taxon>Viridiplantae</taxon>
        <taxon>Streptophyta</taxon>
        <taxon>Embryophyta</taxon>
        <taxon>Tracheophyta</taxon>
        <taxon>Spermatophyta</taxon>
        <taxon>Magnoliopsida</taxon>
        <taxon>eudicotyledons</taxon>
        <taxon>Gunneridae</taxon>
        <taxon>Pentapetalae</taxon>
        <taxon>rosids</taxon>
        <taxon>fabids</taxon>
        <taxon>Rosales</taxon>
        <taxon>Rhamnaceae</taxon>
        <taxon>Paliureae</taxon>
        <taxon>Ziziphus</taxon>
    </lineage>
</organism>
<dbReference type="GO" id="GO:0048564">
    <property type="term" value="P:photosystem I assembly"/>
    <property type="evidence" value="ECO:0007669"/>
    <property type="project" value="TreeGrafter"/>
</dbReference>
<dbReference type="PANTHER" id="PTHR47539">
    <property type="entry name" value="PENTATRICOPEPTIDE REPEAT-CONTAINING PROTEIN OTP51, CHLOROPLASTIC"/>
    <property type="match status" value="1"/>
</dbReference>
<evidence type="ECO:0000256" key="3">
    <source>
        <dbReference type="ARBA" id="ARBA00022528"/>
    </source>
</evidence>
<gene>
    <name evidence="14" type="primary">LOC107411208</name>
</gene>
<dbReference type="FunFam" id="1.25.40.10:FF:000296">
    <property type="entry name" value="Pentatricopeptide repeat-containing protein, chloroplastic"/>
    <property type="match status" value="1"/>
</dbReference>
<dbReference type="Gene3D" id="3.10.28.10">
    <property type="entry name" value="Homing endonucleases"/>
    <property type="match status" value="2"/>
</dbReference>
<dbReference type="PANTHER" id="PTHR47539:SF1">
    <property type="entry name" value="PENTATRICOPEPTIDE REPEAT-CONTAINING PROTEIN OTP51, CHLOROPLASTIC"/>
    <property type="match status" value="1"/>
</dbReference>
<dbReference type="InterPro" id="IPR002885">
    <property type="entry name" value="PPR_rpt"/>
</dbReference>
<evidence type="ECO:0000313" key="14">
    <source>
        <dbReference type="RefSeq" id="XP_015874239.3"/>
    </source>
</evidence>
<sequence length="821" mass="94316">MLLSRARGGDLSSLALVPNSSTSFLATFCSISMRSSSFSLLRSLTLSLSHCQHHHCYFRPIFTPPLSAASKTFRLPAVSSSGTFAEQLASGVSGTEENWGFSNVDEREPFDYERSFASTDLKHLESPELEVKELEELPEQWRRSKLAWLCKELPAHKPATLVRILNAQKKWVRQEDATYVAVHCMRIRENEAGFRVYKWMMQQHWYRFDFALATKLADYMGKERKFSKCREIFDDIINQGRVPSESTFHILVVAYLSTPVQGCLEEACSIYNRMIQLGGYQPRLSLHNSLFRSIIGKPGGSSKQYLKQAEFIFHNLETTGLEIHKDIYCGLIWLHSHQDTVDKERMTALRTMMQQAGIEEGREVLVSVLRACSKEGDVEEAEKTWSKLLLLDDGRPSQAFVYRMEVHAKAGNHRKSLEIFRDMQKHLNSTSYLAYHKVIEILCRAQEVELAESVMVEFLNSGLKPLMPSYVDLMSMYFDLGLHDKVELAFIQCLQKCRPNRTIYTIYLDSLVKGSNLEKAEEIFDQMQNSGAIGVDARSCNIILSGYLSSGDYVKAEKIYDLMCQKRYDIESELMEKIDYVLSLSRKVVKKPLSLKLSKEQREILVGLLLGGLKIESDEERKNHMLRFEFNENSGLHSILKRHIHDQYHEWLHPSCKTNDAIEDIPCRFSTISHSYFGFYADQFWPKGRQTIPKLIHRWLSPRVLAYWYMYGGHRTSSGDILLKLKGNQEAVEKIVKTLKARSLNCRVKKKGRVFWIGFLGNNSTWFWKLTEPYIIDDLKDSLKVGGETIGSSTYETENISFESGSDSDEKASDYSDDDNM</sequence>
<feature type="repeat" description="PPR" evidence="10">
    <location>
        <begin position="536"/>
        <end position="570"/>
    </location>
</feature>
<keyword evidence="5" id="KW-0507">mRNA processing</keyword>
<dbReference type="GeneID" id="107411208"/>
<evidence type="ECO:0000256" key="8">
    <source>
        <dbReference type="ARBA" id="ARBA00023187"/>
    </source>
</evidence>
<comment type="subcellular location">
    <subcellularLocation>
        <location evidence="1">Plastid</location>
        <location evidence="1">Chloroplast</location>
    </subcellularLocation>
</comment>
<dbReference type="PROSITE" id="PS51375">
    <property type="entry name" value="PPR"/>
    <property type="match status" value="3"/>
</dbReference>
<evidence type="ECO:0000313" key="13">
    <source>
        <dbReference type="Proteomes" id="UP001652623"/>
    </source>
</evidence>
<protein>
    <recommendedName>
        <fullName evidence="9">Protein ORGANELLE TRANSCRIPT PROCESSING 51</fullName>
    </recommendedName>
</protein>
<dbReference type="NCBIfam" id="TIGR00756">
    <property type="entry name" value="PPR"/>
    <property type="match status" value="2"/>
</dbReference>